<accession>A0AA40K0Q1</accession>
<evidence type="ECO:0000313" key="2">
    <source>
        <dbReference type="Proteomes" id="UP001172155"/>
    </source>
</evidence>
<comment type="caution">
    <text evidence="1">The sequence shown here is derived from an EMBL/GenBank/DDBJ whole genome shotgun (WGS) entry which is preliminary data.</text>
</comment>
<evidence type="ECO:0000313" key="1">
    <source>
        <dbReference type="EMBL" id="KAK0741347.1"/>
    </source>
</evidence>
<gene>
    <name evidence="1" type="ORF">B0T18DRAFT_229487</name>
</gene>
<dbReference type="Proteomes" id="UP001172155">
    <property type="component" value="Unassembled WGS sequence"/>
</dbReference>
<keyword evidence="2" id="KW-1185">Reference proteome</keyword>
<name>A0AA40K0Q1_9PEZI</name>
<organism evidence="1 2">
    <name type="scientific">Schizothecium vesticola</name>
    <dbReference type="NCBI Taxonomy" id="314040"/>
    <lineage>
        <taxon>Eukaryota</taxon>
        <taxon>Fungi</taxon>
        <taxon>Dikarya</taxon>
        <taxon>Ascomycota</taxon>
        <taxon>Pezizomycotina</taxon>
        <taxon>Sordariomycetes</taxon>
        <taxon>Sordariomycetidae</taxon>
        <taxon>Sordariales</taxon>
        <taxon>Schizotheciaceae</taxon>
        <taxon>Schizothecium</taxon>
    </lineage>
</organism>
<dbReference type="EMBL" id="JAUKUD010000006">
    <property type="protein sequence ID" value="KAK0741347.1"/>
    <property type="molecule type" value="Genomic_DNA"/>
</dbReference>
<reference evidence="1" key="1">
    <citation type="submission" date="2023-06" db="EMBL/GenBank/DDBJ databases">
        <title>Genome-scale phylogeny and comparative genomics of the fungal order Sordariales.</title>
        <authorList>
            <consortium name="Lawrence Berkeley National Laboratory"/>
            <person name="Hensen N."/>
            <person name="Bonometti L."/>
            <person name="Westerberg I."/>
            <person name="Brannstrom I.O."/>
            <person name="Guillou S."/>
            <person name="Cros-Aarteil S."/>
            <person name="Calhoun S."/>
            <person name="Haridas S."/>
            <person name="Kuo A."/>
            <person name="Mondo S."/>
            <person name="Pangilinan J."/>
            <person name="Riley R."/>
            <person name="LaButti K."/>
            <person name="Andreopoulos B."/>
            <person name="Lipzen A."/>
            <person name="Chen C."/>
            <person name="Yanf M."/>
            <person name="Daum C."/>
            <person name="Ng V."/>
            <person name="Clum A."/>
            <person name="Steindorff A."/>
            <person name="Ohm R."/>
            <person name="Martin F."/>
            <person name="Silar P."/>
            <person name="Natvig D."/>
            <person name="Lalanne C."/>
            <person name="Gautier V."/>
            <person name="Ament-velasquez S.L."/>
            <person name="Kruys A."/>
            <person name="Hutchinson M.I."/>
            <person name="Powell A.J."/>
            <person name="Barry K."/>
            <person name="Miller A.N."/>
            <person name="Grigoriev I.V."/>
            <person name="Debuchy R."/>
            <person name="Gladieux P."/>
            <person name="Thoren M.H."/>
            <person name="Johannesson H."/>
        </authorList>
    </citation>
    <scope>NUCLEOTIDE SEQUENCE</scope>
    <source>
        <strain evidence="1">SMH3187-1</strain>
    </source>
</reference>
<proteinExistence type="predicted"/>
<sequence length="77" mass="8353">MCGTEIHYACSNTLISKSITCECDRIIASGKSTLNCGTCDHPRCRELRGEVVPLPSSDMDHHHMKMHYSGAVSSGGK</sequence>
<protein>
    <submittedName>
        <fullName evidence="1">Uncharacterized protein</fullName>
    </submittedName>
</protein>
<dbReference type="AlphaFoldDB" id="A0AA40K0Q1"/>